<evidence type="ECO:0000256" key="2">
    <source>
        <dbReference type="ARBA" id="ARBA00022517"/>
    </source>
</evidence>
<dbReference type="PANTHER" id="PTHR12416">
    <property type="entry name" value="RRNA-PROCESSING PROTEIN UTP23 HOMOLOG"/>
    <property type="match status" value="1"/>
</dbReference>
<evidence type="ECO:0000256" key="6">
    <source>
        <dbReference type="ARBA" id="ARBA00038503"/>
    </source>
</evidence>
<proteinExistence type="inferred from homology"/>
<dbReference type="GO" id="GO:0032040">
    <property type="term" value="C:small-subunit processome"/>
    <property type="evidence" value="ECO:0007669"/>
    <property type="project" value="InterPro"/>
</dbReference>
<comment type="subcellular location">
    <subcellularLocation>
        <location evidence="1">Nucleus</location>
        <location evidence="1">Nucleolus</location>
    </subcellularLocation>
</comment>
<dbReference type="SMR" id="V7BZM7"/>
<dbReference type="InterPro" id="IPR057776">
    <property type="entry name" value="UTP23_sensor"/>
</dbReference>
<comment type="function">
    <text evidence="5">Involved in rRNA-processing and ribosome biogenesis.</text>
</comment>
<dbReference type="CDD" id="cd08553">
    <property type="entry name" value="PIN_Fcf1-like"/>
    <property type="match status" value="1"/>
</dbReference>
<dbReference type="Proteomes" id="UP000000226">
    <property type="component" value="Chromosome 5"/>
</dbReference>
<keyword evidence="3" id="KW-0698">rRNA processing</keyword>
<accession>V7BZM7</accession>
<dbReference type="eggNOG" id="KOG3164">
    <property type="taxonomic scope" value="Eukaryota"/>
</dbReference>
<feature type="compositionally biased region" description="Basic residues" evidence="7">
    <location>
        <begin position="252"/>
        <end position="265"/>
    </location>
</feature>
<dbReference type="FunFam" id="3.40.50.1010:FF:000006">
    <property type="entry name" value="rRNA-processing protein UTP23 homolog"/>
    <property type="match status" value="1"/>
</dbReference>
<keyword evidence="4" id="KW-0539">Nucleus</keyword>
<dbReference type="AlphaFoldDB" id="V7BZM7"/>
<evidence type="ECO:0000259" key="8">
    <source>
        <dbReference type="Pfam" id="PF24779"/>
    </source>
</evidence>
<dbReference type="Gramene" id="ESW22505">
    <property type="protein sequence ID" value="ESW22505"/>
    <property type="gene ID" value="PHAVU_005G158400g"/>
</dbReference>
<comment type="similarity">
    <text evidence="6">Belongs to the UTP23/FCF1 family. UTP23 subfamily.</text>
</comment>
<dbReference type="GO" id="GO:0006364">
    <property type="term" value="P:rRNA processing"/>
    <property type="evidence" value="ECO:0007669"/>
    <property type="project" value="UniProtKB-KW"/>
</dbReference>
<feature type="domain" description="UTP23 sensor motif region" evidence="8">
    <location>
        <begin position="217"/>
        <end position="233"/>
    </location>
</feature>
<evidence type="ECO:0000256" key="4">
    <source>
        <dbReference type="ARBA" id="ARBA00023242"/>
    </source>
</evidence>
<dbReference type="Pfam" id="PF24779">
    <property type="entry name" value="UTP23_sensor"/>
    <property type="match status" value="1"/>
</dbReference>
<organism evidence="9 10">
    <name type="scientific">Phaseolus vulgaris</name>
    <name type="common">Kidney bean</name>
    <name type="synonym">French bean</name>
    <dbReference type="NCBI Taxonomy" id="3885"/>
    <lineage>
        <taxon>Eukaryota</taxon>
        <taxon>Viridiplantae</taxon>
        <taxon>Streptophyta</taxon>
        <taxon>Embryophyta</taxon>
        <taxon>Tracheophyta</taxon>
        <taxon>Spermatophyta</taxon>
        <taxon>Magnoliopsida</taxon>
        <taxon>eudicotyledons</taxon>
        <taxon>Gunneridae</taxon>
        <taxon>Pentapetalae</taxon>
        <taxon>rosids</taxon>
        <taxon>fabids</taxon>
        <taxon>Fabales</taxon>
        <taxon>Fabaceae</taxon>
        <taxon>Papilionoideae</taxon>
        <taxon>50 kb inversion clade</taxon>
        <taxon>NPAAA clade</taxon>
        <taxon>indigoferoid/millettioid clade</taxon>
        <taxon>Phaseoleae</taxon>
        <taxon>Phaseolus</taxon>
    </lineage>
</organism>
<dbReference type="InterPro" id="IPR029060">
    <property type="entry name" value="PIN-like_dom_sf"/>
</dbReference>
<dbReference type="OMA" id="HTSGLQM"/>
<dbReference type="Gene3D" id="3.40.50.1010">
    <property type="entry name" value="5'-nuclease"/>
    <property type="match status" value="1"/>
</dbReference>
<dbReference type="EMBL" id="CM002292">
    <property type="protein sequence ID" value="ESW22505.1"/>
    <property type="molecule type" value="Genomic_DNA"/>
</dbReference>
<sequence>MKVKKQRRHRKALIFYTACCGFHKPFKILCDGTFVYHLLDNKMTPADTALGNILRADVKLYTTSCVVAEVKRLGRSHIETLEAASRLIVARCEHDKCVNAVDCIKEVVGENNSEHFFVASQDTELRRELQKVPGVPLIYALRNALFLESPSAFQRQYVKTSEKERSHVTEKEYKILNDMVMNKRTNEEANNSITEIVEKVDSGDETINVPAVQKKNKRKRAKGPNPLSCKKKKIKTQNIGLPKESKGDSAVKKKRPRNRKMKSSHKKEMPAQGGS</sequence>
<keyword evidence="2" id="KW-0690">Ribosome biogenesis</keyword>
<dbReference type="Pfam" id="PF04900">
    <property type="entry name" value="Fcf1"/>
    <property type="match status" value="1"/>
</dbReference>
<evidence type="ECO:0000313" key="9">
    <source>
        <dbReference type="EMBL" id="ESW22505.1"/>
    </source>
</evidence>
<feature type="region of interest" description="Disordered" evidence="7">
    <location>
        <begin position="207"/>
        <end position="275"/>
    </location>
</feature>
<dbReference type="OrthoDB" id="25675at2759"/>
<evidence type="ECO:0000313" key="10">
    <source>
        <dbReference type="Proteomes" id="UP000000226"/>
    </source>
</evidence>
<dbReference type="InterPro" id="IPR006984">
    <property type="entry name" value="Fcf1/UTP23"/>
</dbReference>
<evidence type="ECO:0000256" key="1">
    <source>
        <dbReference type="ARBA" id="ARBA00004604"/>
    </source>
</evidence>
<evidence type="ECO:0000256" key="3">
    <source>
        <dbReference type="ARBA" id="ARBA00022552"/>
    </source>
</evidence>
<evidence type="ECO:0000256" key="5">
    <source>
        <dbReference type="ARBA" id="ARBA00037300"/>
    </source>
</evidence>
<protein>
    <recommendedName>
        <fullName evidence="8">UTP23 sensor motif region domain-containing protein</fullName>
    </recommendedName>
</protein>
<keyword evidence="10" id="KW-1185">Reference proteome</keyword>
<dbReference type="SUPFAM" id="SSF88723">
    <property type="entry name" value="PIN domain-like"/>
    <property type="match status" value="1"/>
</dbReference>
<name>V7BZM7_PHAVU</name>
<gene>
    <name evidence="9" type="ORF">PHAVU_005G158400g</name>
</gene>
<dbReference type="STRING" id="3885.V7BZM7"/>
<reference evidence="10" key="1">
    <citation type="journal article" date="2014" name="Nat. Genet.">
        <title>A reference genome for common bean and genome-wide analysis of dual domestications.</title>
        <authorList>
            <person name="Schmutz J."/>
            <person name="McClean P.E."/>
            <person name="Mamidi S."/>
            <person name="Wu G.A."/>
            <person name="Cannon S.B."/>
            <person name="Grimwood J."/>
            <person name="Jenkins J."/>
            <person name="Shu S."/>
            <person name="Song Q."/>
            <person name="Chavarro C."/>
            <person name="Torres-Torres M."/>
            <person name="Geffroy V."/>
            <person name="Moghaddam S.M."/>
            <person name="Gao D."/>
            <person name="Abernathy B."/>
            <person name="Barry K."/>
            <person name="Blair M."/>
            <person name="Brick M.A."/>
            <person name="Chovatia M."/>
            <person name="Gepts P."/>
            <person name="Goodstein D.M."/>
            <person name="Gonzales M."/>
            <person name="Hellsten U."/>
            <person name="Hyten D.L."/>
            <person name="Jia G."/>
            <person name="Kelly J.D."/>
            <person name="Kudrna D."/>
            <person name="Lee R."/>
            <person name="Richard M.M."/>
            <person name="Miklas P.N."/>
            <person name="Osorno J.M."/>
            <person name="Rodrigues J."/>
            <person name="Thareau V."/>
            <person name="Urrea C.A."/>
            <person name="Wang M."/>
            <person name="Yu Y."/>
            <person name="Zhang M."/>
            <person name="Wing R.A."/>
            <person name="Cregan P.B."/>
            <person name="Rokhsar D.S."/>
            <person name="Jackson S.A."/>
        </authorList>
    </citation>
    <scope>NUCLEOTIDE SEQUENCE [LARGE SCALE GENOMIC DNA]</scope>
    <source>
        <strain evidence="10">cv. G19833</strain>
    </source>
</reference>
<evidence type="ECO:0000256" key="7">
    <source>
        <dbReference type="SAM" id="MobiDB-lite"/>
    </source>
</evidence>